<name>A0A848GYK9_9BURK</name>
<dbReference type="Proteomes" id="UP000541185">
    <property type="component" value="Unassembled WGS sequence"/>
</dbReference>
<feature type="chain" id="PRO_5032411838" evidence="1">
    <location>
        <begin position="24"/>
        <end position="142"/>
    </location>
</feature>
<keyword evidence="1" id="KW-0732">Signal</keyword>
<sequence>MRKTTLSALIAASIVAVAGAAQAETFDTPTQAGEASTMTHGQPNALTTNSPYWDGTSMVYSDSYVSPTMVLGAGPSTVTTYSYSYPPVVSYSTPGYVVVPQSSYWNGYYGSAAETSNVPERAGEASTMTGGAPNLVTNNYGY</sequence>
<organism evidence="2 3">
    <name type="scientific">Ramlibacter agri</name>
    <dbReference type="NCBI Taxonomy" id="2728837"/>
    <lineage>
        <taxon>Bacteria</taxon>
        <taxon>Pseudomonadati</taxon>
        <taxon>Pseudomonadota</taxon>
        <taxon>Betaproteobacteria</taxon>
        <taxon>Burkholderiales</taxon>
        <taxon>Comamonadaceae</taxon>
        <taxon>Ramlibacter</taxon>
    </lineage>
</organism>
<feature type="signal peptide" evidence="1">
    <location>
        <begin position="1"/>
        <end position="23"/>
    </location>
</feature>
<keyword evidence="3" id="KW-1185">Reference proteome</keyword>
<accession>A0A848GYK9</accession>
<proteinExistence type="predicted"/>
<evidence type="ECO:0000313" key="2">
    <source>
        <dbReference type="EMBL" id="NML42481.1"/>
    </source>
</evidence>
<comment type="caution">
    <text evidence="2">The sequence shown here is derived from an EMBL/GenBank/DDBJ whole genome shotgun (WGS) entry which is preliminary data.</text>
</comment>
<dbReference type="EMBL" id="JABBFX010000001">
    <property type="protein sequence ID" value="NML42481.1"/>
    <property type="molecule type" value="Genomic_DNA"/>
</dbReference>
<protein>
    <submittedName>
        <fullName evidence="2">Uncharacterized protein</fullName>
    </submittedName>
</protein>
<evidence type="ECO:0000256" key="1">
    <source>
        <dbReference type="SAM" id="SignalP"/>
    </source>
</evidence>
<dbReference type="RefSeq" id="WP_169416688.1">
    <property type="nucleotide sequence ID" value="NZ_JABBFX010000001.1"/>
</dbReference>
<dbReference type="AlphaFoldDB" id="A0A848GYK9"/>
<reference evidence="2 3" key="1">
    <citation type="submission" date="2020-04" db="EMBL/GenBank/DDBJ databases">
        <title>Ramlibacter sp. G-1-2-2 isolated from soil.</title>
        <authorList>
            <person name="Dahal R.H."/>
        </authorList>
    </citation>
    <scope>NUCLEOTIDE SEQUENCE [LARGE SCALE GENOMIC DNA]</scope>
    <source>
        <strain evidence="2 3">G-1-2-2</strain>
    </source>
</reference>
<evidence type="ECO:0000313" key="3">
    <source>
        <dbReference type="Proteomes" id="UP000541185"/>
    </source>
</evidence>
<gene>
    <name evidence="2" type="ORF">HHL11_01885</name>
</gene>